<evidence type="ECO:0000313" key="2">
    <source>
        <dbReference type="EMBL" id="CAD9533523.1"/>
    </source>
</evidence>
<name>A0A7S2IZD6_9DINO</name>
<evidence type="ECO:0008006" key="3">
    <source>
        <dbReference type="Google" id="ProtNLM"/>
    </source>
</evidence>
<protein>
    <recommendedName>
        <fullName evidence="3">Protein-tyrosine sulfotransferase</fullName>
    </recommendedName>
</protein>
<feature type="signal peptide" evidence="1">
    <location>
        <begin position="1"/>
        <end position="22"/>
    </location>
</feature>
<dbReference type="InterPro" id="IPR027417">
    <property type="entry name" value="P-loop_NTPase"/>
</dbReference>
<evidence type="ECO:0000256" key="1">
    <source>
        <dbReference type="SAM" id="SignalP"/>
    </source>
</evidence>
<dbReference type="EMBL" id="HBGQ01095474">
    <property type="protein sequence ID" value="CAD9533523.1"/>
    <property type="molecule type" value="Transcribed_RNA"/>
</dbReference>
<gene>
    <name evidence="2" type="ORF">AAND1436_LOCUS45577</name>
</gene>
<reference evidence="2" key="1">
    <citation type="submission" date="2021-01" db="EMBL/GenBank/DDBJ databases">
        <authorList>
            <person name="Corre E."/>
            <person name="Pelletier E."/>
            <person name="Niang G."/>
            <person name="Scheremetjew M."/>
            <person name="Finn R."/>
            <person name="Kale V."/>
            <person name="Holt S."/>
            <person name="Cochrane G."/>
            <person name="Meng A."/>
            <person name="Brown T."/>
            <person name="Cohen L."/>
        </authorList>
    </citation>
    <scope>NUCLEOTIDE SEQUENCE</scope>
    <source>
        <strain evidence="2">CCMP2222</strain>
    </source>
</reference>
<organism evidence="2">
    <name type="scientific">Alexandrium andersonii</name>
    <dbReference type="NCBI Taxonomy" id="327968"/>
    <lineage>
        <taxon>Eukaryota</taxon>
        <taxon>Sar</taxon>
        <taxon>Alveolata</taxon>
        <taxon>Dinophyceae</taxon>
        <taxon>Gonyaulacales</taxon>
        <taxon>Pyrocystaceae</taxon>
        <taxon>Alexandrium</taxon>
    </lineage>
</organism>
<dbReference type="AlphaFoldDB" id="A0A7S2IZD6"/>
<accession>A0A7S2IZD6</accession>
<feature type="chain" id="PRO_5030657019" description="Protein-tyrosine sulfotransferase" evidence="1">
    <location>
        <begin position="23"/>
        <end position="336"/>
    </location>
</feature>
<keyword evidence="1" id="KW-0732">Signal</keyword>
<sequence length="336" mass="37817">MAQTMPRLLLSLLAAACLRAHGLRTASHLAGVEDGRTPAEEAFDDYDLFTDLNVYRESEPRQAYRGKEVPLTGLDKDLVDEDRYPGPRKYLFFTHHKTGTFLMRQLALALNKTLAMEVKLHIENRKTHPCNFTAEVAHYQNMHENDLEVLRRDCPNYRAVHLIRSPLSLLASAYMYHRNVHDCFGMPTGPKKLEGKSVYDGLRMEAQAITFPIPGMRGVLREMLAVHDLVKDDPRVFETDLAAFEADFDGAAKRVFTHLLGPGHSVVNKLVAVSKAADVSKWAPERLAKNDHVHQQKMKHTVTKAIAELIRVSDAATLEVQSYSEPLGYDSNATML</sequence>
<dbReference type="Gene3D" id="3.40.50.300">
    <property type="entry name" value="P-loop containing nucleotide triphosphate hydrolases"/>
    <property type="match status" value="1"/>
</dbReference>
<dbReference type="SUPFAM" id="SSF52540">
    <property type="entry name" value="P-loop containing nucleoside triphosphate hydrolases"/>
    <property type="match status" value="1"/>
</dbReference>
<proteinExistence type="predicted"/>